<dbReference type="InterPro" id="IPR025339">
    <property type="entry name" value="DUF4245"/>
</dbReference>
<name>A0A7W3WQ06_9ACTN</name>
<organism evidence="1 2">
    <name type="scientific">Streptomyces alkaliterrae</name>
    <dbReference type="NCBI Taxonomy" id="2213162"/>
    <lineage>
        <taxon>Bacteria</taxon>
        <taxon>Bacillati</taxon>
        <taxon>Actinomycetota</taxon>
        <taxon>Actinomycetes</taxon>
        <taxon>Kitasatosporales</taxon>
        <taxon>Streptomycetaceae</taxon>
        <taxon>Streptomyces</taxon>
    </lineage>
</organism>
<reference evidence="2" key="1">
    <citation type="submission" date="2020-05" db="EMBL/GenBank/DDBJ databases">
        <title>Classification of alakaliphilic streptomycetes isolated from an alkaline soil next to Lonar Crater, India and a proposal for the recognition of Streptomyces alkaliterrae sp. nov.</title>
        <authorList>
            <person name="Golinska P."/>
        </authorList>
    </citation>
    <scope>NUCLEOTIDE SEQUENCE [LARGE SCALE GENOMIC DNA]</scope>
    <source>
        <strain evidence="2">OF3</strain>
    </source>
</reference>
<sequence length="195" mass="21136">MGYVATKRGLKTVRDMVLSMAVIGAGAGLLYLTLPNNEQQDPVREIGYQTELATAGRAAPYPLVAPDGLSDKWRATSVTYRAQSDHGAVWHLGFMDPGNQYVAIEQSDGDRGKFIRKVTHRAEETERVERVNGQEWVRYEGPKYNALVLKDGEAPGGGDGGEGSTTLITGTASYERLKEMAAALQPYADSTANRG</sequence>
<dbReference type="Proteomes" id="UP000525686">
    <property type="component" value="Unassembled WGS sequence"/>
</dbReference>
<dbReference type="Pfam" id="PF14030">
    <property type="entry name" value="DUF4245"/>
    <property type="match status" value="1"/>
</dbReference>
<evidence type="ECO:0000313" key="2">
    <source>
        <dbReference type="Proteomes" id="UP000525686"/>
    </source>
</evidence>
<protein>
    <submittedName>
        <fullName evidence="1">DUF4245 domain-containing protein</fullName>
    </submittedName>
</protein>
<comment type="caution">
    <text evidence="1">The sequence shown here is derived from an EMBL/GenBank/DDBJ whole genome shotgun (WGS) entry which is preliminary data.</text>
</comment>
<proteinExistence type="predicted"/>
<dbReference type="RefSeq" id="WP_181355249.1">
    <property type="nucleotide sequence ID" value="NZ_JABJWZ010000284.1"/>
</dbReference>
<gene>
    <name evidence="1" type="ORF">H3146_22125</name>
</gene>
<dbReference type="AlphaFoldDB" id="A0A7W3WQ06"/>
<dbReference type="EMBL" id="JABJWZ010000284">
    <property type="protein sequence ID" value="MBB1256035.1"/>
    <property type="molecule type" value="Genomic_DNA"/>
</dbReference>
<evidence type="ECO:0000313" key="1">
    <source>
        <dbReference type="EMBL" id="MBB1256035.1"/>
    </source>
</evidence>
<accession>A0A7W3WQ06</accession>